<dbReference type="CDD" id="cd07067">
    <property type="entry name" value="HP_PGM_like"/>
    <property type="match status" value="1"/>
</dbReference>
<dbReference type="OrthoDB" id="3502348at2759"/>
<gene>
    <name evidence="2" type="ORF">BCON_0280g00100</name>
</gene>
<sequence length="211" mass="24506">MPPPTTIIHVMRHAQHDDSTGLLTDEGEEQALRLARLFLNERFIMAQHITHIFCSPMPRCQQTAKIALRDVIARGIPIVTVEELSDNREVGLSFIWRYISLRERNEIMMITQGVVLKTLLGLHNVVYQPEEFPNVLIRSYFLIQELHYVPRPRLRRERGPVDQPPDYSTAHYRMAVKCAKVLVKYVPIVWFVISVMGLTIYFTIPSSQRAR</sequence>
<proteinExistence type="predicted"/>
<organism evidence="2 3">
    <name type="scientific">Botryotinia convoluta</name>
    <dbReference type="NCBI Taxonomy" id="54673"/>
    <lineage>
        <taxon>Eukaryota</taxon>
        <taxon>Fungi</taxon>
        <taxon>Dikarya</taxon>
        <taxon>Ascomycota</taxon>
        <taxon>Pezizomycotina</taxon>
        <taxon>Leotiomycetes</taxon>
        <taxon>Helotiales</taxon>
        <taxon>Sclerotiniaceae</taxon>
        <taxon>Botryotinia</taxon>
    </lineage>
</organism>
<accession>A0A4Z1HR14</accession>
<dbReference type="InterPro" id="IPR029033">
    <property type="entry name" value="His_PPase_superfam"/>
</dbReference>
<dbReference type="Proteomes" id="UP000297527">
    <property type="component" value="Unassembled WGS sequence"/>
</dbReference>
<keyword evidence="1" id="KW-0472">Membrane</keyword>
<keyword evidence="1" id="KW-1133">Transmembrane helix</keyword>
<dbReference type="SMART" id="SM00855">
    <property type="entry name" value="PGAM"/>
    <property type="match status" value="1"/>
</dbReference>
<evidence type="ECO:0008006" key="4">
    <source>
        <dbReference type="Google" id="ProtNLM"/>
    </source>
</evidence>
<keyword evidence="1" id="KW-0812">Transmembrane</keyword>
<dbReference type="AlphaFoldDB" id="A0A4Z1HR14"/>
<protein>
    <recommendedName>
        <fullName evidence="4">Phosphoglycerate mutase family protein</fullName>
    </recommendedName>
</protein>
<dbReference type="SUPFAM" id="SSF53254">
    <property type="entry name" value="Phosphoglycerate mutase-like"/>
    <property type="match status" value="1"/>
</dbReference>
<keyword evidence="3" id="KW-1185">Reference proteome</keyword>
<name>A0A4Z1HR14_9HELO</name>
<reference evidence="2 3" key="1">
    <citation type="submission" date="2017-12" db="EMBL/GenBank/DDBJ databases">
        <title>Comparative genomics of Botrytis spp.</title>
        <authorList>
            <person name="Valero-Jimenez C.A."/>
            <person name="Tapia P."/>
            <person name="Veloso J."/>
            <person name="Silva-Moreno E."/>
            <person name="Staats M."/>
            <person name="Valdes J.H."/>
            <person name="Van Kan J.A.L."/>
        </authorList>
    </citation>
    <scope>NUCLEOTIDE SEQUENCE [LARGE SCALE GENOMIC DNA]</scope>
    <source>
        <strain evidence="2 3">MUCL11595</strain>
    </source>
</reference>
<evidence type="ECO:0000256" key="1">
    <source>
        <dbReference type="SAM" id="Phobius"/>
    </source>
</evidence>
<comment type="caution">
    <text evidence="2">The sequence shown here is derived from an EMBL/GenBank/DDBJ whole genome shotgun (WGS) entry which is preliminary data.</text>
</comment>
<dbReference type="Gene3D" id="3.40.50.1240">
    <property type="entry name" value="Phosphoglycerate mutase-like"/>
    <property type="match status" value="1"/>
</dbReference>
<dbReference type="EMBL" id="PQXN01000279">
    <property type="protein sequence ID" value="TGO47383.1"/>
    <property type="molecule type" value="Genomic_DNA"/>
</dbReference>
<dbReference type="Pfam" id="PF00300">
    <property type="entry name" value="His_Phos_1"/>
    <property type="match status" value="1"/>
</dbReference>
<evidence type="ECO:0000313" key="3">
    <source>
        <dbReference type="Proteomes" id="UP000297527"/>
    </source>
</evidence>
<evidence type="ECO:0000313" key="2">
    <source>
        <dbReference type="EMBL" id="TGO47383.1"/>
    </source>
</evidence>
<dbReference type="InterPro" id="IPR013078">
    <property type="entry name" value="His_Pase_superF_clade-1"/>
</dbReference>
<feature type="transmembrane region" description="Helical" evidence="1">
    <location>
        <begin position="185"/>
        <end position="204"/>
    </location>
</feature>